<keyword evidence="3" id="KW-0732">Signal</keyword>
<sequence length="411" mass="46309">MTTTFSLILCAALGVVGTRSSILVPEYQAGSLYHGYGKEYASNYHNYEPRSYAFEYGVSDPHTGDHKTQWETKDKDGTVRGSYSLLDSDGTTRIVDYIADDQGFRAVVKKVGAHGTSVETHGLDHPEHNVQPVALASTVEPHSTIIEQPIDYKSYDGGYQAYSDLKPVVADVFTKPEEYVQAPKVEGLLVKVPEHQEHIEHHQHIPESHSLPEIYHRQAEQYKVALPEEYYSAPQHHYVPEEYHHESSAPLVSVQSHDDHHHLASGVKSVPQYVLPALEQYHQGPVEVSHSYEVPKGYIPHPEVVHHHENHHDGPKSDAVLLESSKLNFQGPVEVSDSYEVPQGYIHHPEVAHHHETYHDGPNSDAVLLESSKYSHEENPGQNLNHYVPEQSLSVLPIDHHAQYQLNLNYH</sequence>
<organism evidence="4 5">
    <name type="scientific">Sitophilus oryzae</name>
    <name type="common">Rice weevil</name>
    <name type="synonym">Curculio oryzae</name>
    <dbReference type="NCBI Taxonomy" id="7048"/>
    <lineage>
        <taxon>Eukaryota</taxon>
        <taxon>Metazoa</taxon>
        <taxon>Ecdysozoa</taxon>
        <taxon>Arthropoda</taxon>
        <taxon>Hexapoda</taxon>
        <taxon>Insecta</taxon>
        <taxon>Pterygota</taxon>
        <taxon>Neoptera</taxon>
        <taxon>Endopterygota</taxon>
        <taxon>Coleoptera</taxon>
        <taxon>Polyphaga</taxon>
        <taxon>Cucujiformia</taxon>
        <taxon>Curculionidae</taxon>
        <taxon>Dryophthorinae</taxon>
        <taxon>Sitophilus</taxon>
    </lineage>
</organism>
<dbReference type="InParanoid" id="A0A6J2XYC4"/>
<protein>
    <submittedName>
        <fullName evidence="5">Uncharacterized protein LOC115881999</fullName>
    </submittedName>
</protein>
<dbReference type="GO" id="GO:0005615">
    <property type="term" value="C:extracellular space"/>
    <property type="evidence" value="ECO:0007669"/>
    <property type="project" value="TreeGrafter"/>
</dbReference>
<dbReference type="PROSITE" id="PS00233">
    <property type="entry name" value="CHIT_BIND_RR_1"/>
    <property type="match status" value="1"/>
</dbReference>
<evidence type="ECO:0000256" key="1">
    <source>
        <dbReference type="ARBA" id="ARBA00022460"/>
    </source>
</evidence>
<proteinExistence type="predicted"/>
<reference evidence="5" key="1">
    <citation type="submission" date="2025-08" db="UniProtKB">
        <authorList>
            <consortium name="RefSeq"/>
        </authorList>
    </citation>
    <scope>IDENTIFICATION</scope>
    <source>
        <tissue evidence="5">Gonads</tissue>
    </source>
</reference>
<dbReference type="InterPro" id="IPR000618">
    <property type="entry name" value="Insect_cuticle"/>
</dbReference>
<dbReference type="PRINTS" id="PR00947">
    <property type="entry name" value="CUTICLE"/>
</dbReference>
<dbReference type="Pfam" id="PF00379">
    <property type="entry name" value="Chitin_bind_4"/>
    <property type="match status" value="1"/>
</dbReference>
<dbReference type="KEGG" id="soy:115881999"/>
<dbReference type="GO" id="GO:0042302">
    <property type="term" value="F:structural constituent of cuticle"/>
    <property type="evidence" value="ECO:0007669"/>
    <property type="project" value="UniProtKB-UniRule"/>
</dbReference>
<accession>A0A6J2XYC4</accession>
<dbReference type="InterPro" id="IPR031311">
    <property type="entry name" value="CHIT_BIND_RR_consensus"/>
</dbReference>
<evidence type="ECO:0000313" key="5">
    <source>
        <dbReference type="RefSeq" id="XP_030755669.1"/>
    </source>
</evidence>
<dbReference type="RefSeq" id="XP_030755669.1">
    <property type="nucleotide sequence ID" value="XM_030899809.1"/>
</dbReference>
<dbReference type="PANTHER" id="PTHR12236:SF75">
    <property type="entry name" value="CUTICULAR PROTEIN 62BB, ISOFORM A"/>
    <property type="match status" value="1"/>
</dbReference>
<dbReference type="GO" id="GO:0031012">
    <property type="term" value="C:extracellular matrix"/>
    <property type="evidence" value="ECO:0007669"/>
    <property type="project" value="TreeGrafter"/>
</dbReference>
<evidence type="ECO:0000256" key="2">
    <source>
        <dbReference type="PROSITE-ProRule" id="PRU00497"/>
    </source>
</evidence>
<dbReference type="GeneID" id="115881999"/>
<keyword evidence="1 2" id="KW-0193">Cuticle</keyword>
<dbReference type="Proteomes" id="UP000504635">
    <property type="component" value="Unplaced"/>
</dbReference>
<evidence type="ECO:0000313" key="4">
    <source>
        <dbReference type="Proteomes" id="UP000504635"/>
    </source>
</evidence>
<dbReference type="AlphaFoldDB" id="A0A6J2XYC4"/>
<feature type="chain" id="PRO_5026841251" evidence="3">
    <location>
        <begin position="19"/>
        <end position="411"/>
    </location>
</feature>
<dbReference type="PANTHER" id="PTHR12236">
    <property type="entry name" value="STRUCTURAL CONTITUENT OF CUTICLE"/>
    <property type="match status" value="1"/>
</dbReference>
<evidence type="ECO:0000256" key="3">
    <source>
        <dbReference type="SAM" id="SignalP"/>
    </source>
</evidence>
<dbReference type="InterPro" id="IPR051217">
    <property type="entry name" value="Insect_Cuticle_Struc_Prot"/>
</dbReference>
<keyword evidence="4" id="KW-1185">Reference proteome</keyword>
<gene>
    <name evidence="5" type="primary">LOC115881999</name>
</gene>
<dbReference type="PROSITE" id="PS51155">
    <property type="entry name" value="CHIT_BIND_RR_2"/>
    <property type="match status" value="1"/>
</dbReference>
<dbReference type="OrthoDB" id="6515429at2759"/>
<feature type="signal peptide" evidence="3">
    <location>
        <begin position="1"/>
        <end position="18"/>
    </location>
</feature>
<name>A0A6J2XYC4_SITOR</name>